<gene>
    <name evidence="1" type="ORF">SAMN02745190_00886</name>
</gene>
<dbReference type="AlphaFoldDB" id="A0A1M4V5I7"/>
<evidence type="ECO:0000313" key="1">
    <source>
        <dbReference type="EMBL" id="SHE64162.1"/>
    </source>
</evidence>
<organism evidence="1 2">
    <name type="scientific">Schwartzia succinivorans DSM 10502</name>
    <dbReference type="NCBI Taxonomy" id="1123243"/>
    <lineage>
        <taxon>Bacteria</taxon>
        <taxon>Bacillati</taxon>
        <taxon>Bacillota</taxon>
        <taxon>Negativicutes</taxon>
        <taxon>Selenomonadales</taxon>
        <taxon>Selenomonadaceae</taxon>
        <taxon>Schwartzia</taxon>
    </lineage>
</organism>
<reference evidence="1 2" key="1">
    <citation type="submission" date="2016-11" db="EMBL/GenBank/DDBJ databases">
        <authorList>
            <person name="Jaros S."/>
            <person name="Januszkiewicz K."/>
            <person name="Wedrychowicz H."/>
        </authorList>
    </citation>
    <scope>NUCLEOTIDE SEQUENCE [LARGE SCALE GENOMIC DNA]</scope>
    <source>
        <strain evidence="1 2">DSM 10502</strain>
    </source>
</reference>
<name>A0A1M4V5I7_9FIRM</name>
<sequence>MAKKDEAVQTAPEVKFTREALAASKKYRPWCDVLMIMLEDGKEYTMAEADAAVEKFKTMPVKEPVVAKA</sequence>
<keyword evidence="2" id="KW-1185">Reference proteome</keyword>
<dbReference type="EMBL" id="FQUG01000003">
    <property type="protein sequence ID" value="SHE64162.1"/>
    <property type="molecule type" value="Genomic_DNA"/>
</dbReference>
<dbReference type="Proteomes" id="UP000184404">
    <property type="component" value="Unassembled WGS sequence"/>
</dbReference>
<protein>
    <submittedName>
        <fullName evidence="1">Uncharacterized protein</fullName>
    </submittedName>
</protein>
<dbReference type="OrthoDB" id="2740092at2"/>
<proteinExistence type="predicted"/>
<dbReference type="STRING" id="1123243.SAMN02745190_00886"/>
<accession>A0A1M4V5I7</accession>
<evidence type="ECO:0000313" key="2">
    <source>
        <dbReference type="Proteomes" id="UP000184404"/>
    </source>
</evidence>
<dbReference type="RefSeq" id="WP_072934967.1">
    <property type="nucleotide sequence ID" value="NZ_FQUG01000003.1"/>
</dbReference>